<sequence>MVVRVPAGMVPRRPMDFPEAATRRGMAIRRIGVEREEDEGRRSERELALFATARGDTLFTRSWAPVSVQTNCKKGYENIPDSQPGPVASLGSWVFVWGFAFVGVVSPQRKKANDVAHGRRTAKVVF</sequence>
<keyword evidence="1" id="KW-1185">Reference proteome</keyword>
<reference evidence="2" key="1">
    <citation type="submission" date="2025-08" db="UniProtKB">
        <authorList>
            <consortium name="RefSeq"/>
        </authorList>
    </citation>
    <scope>IDENTIFICATION</scope>
</reference>
<organism evidence="1 2">
    <name type="scientific">Elaeis guineensis var. tenera</name>
    <name type="common">Oil palm</name>
    <dbReference type="NCBI Taxonomy" id="51953"/>
    <lineage>
        <taxon>Eukaryota</taxon>
        <taxon>Viridiplantae</taxon>
        <taxon>Streptophyta</taxon>
        <taxon>Embryophyta</taxon>
        <taxon>Tracheophyta</taxon>
        <taxon>Spermatophyta</taxon>
        <taxon>Magnoliopsida</taxon>
        <taxon>Liliopsida</taxon>
        <taxon>Arecaceae</taxon>
        <taxon>Arecoideae</taxon>
        <taxon>Cocoseae</taxon>
        <taxon>Elaeidinae</taxon>
        <taxon>Elaeis</taxon>
    </lineage>
</organism>
<dbReference type="Proteomes" id="UP000504607">
    <property type="component" value="Unplaced"/>
</dbReference>
<dbReference type="RefSeq" id="XP_029118114.1">
    <property type="nucleotide sequence ID" value="XM_029262281.1"/>
</dbReference>
<name>A0A8N4EZH3_ELAGV</name>
<accession>A0A8N4EZH3</accession>
<gene>
    <name evidence="2" type="primary">LOC105036961</name>
</gene>
<dbReference type="AlphaFoldDB" id="A0A8N4EZH3"/>
<evidence type="ECO:0000313" key="1">
    <source>
        <dbReference type="Proteomes" id="UP000504607"/>
    </source>
</evidence>
<protein>
    <submittedName>
        <fullName evidence="2">Uncharacterized protein LOC105036961</fullName>
    </submittedName>
</protein>
<evidence type="ECO:0000313" key="2">
    <source>
        <dbReference type="RefSeq" id="XP_029118114.1"/>
    </source>
</evidence>
<proteinExistence type="predicted"/>